<evidence type="ECO:0000313" key="2">
    <source>
        <dbReference type="EMBL" id="EKA62522.1"/>
    </source>
</evidence>
<organism evidence="2 3">
    <name type="scientific">Janibacter hoylei PVAS-1</name>
    <dbReference type="NCBI Taxonomy" id="1210046"/>
    <lineage>
        <taxon>Bacteria</taxon>
        <taxon>Bacillati</taxon>
        <taxon>Actinomycetota</taxon>
        <taxon>Actinomycetes</taxon>
        <taxon>Micrococcales</taxon>
        <taxon>Intrasporangiaceae</taxon>
        <taxon>Janibacter</taxon>
    </lineage>
</organism>
<name>K1EAQ8_9MICO</name>
<evidence type="ECO:0000313" key="3">
    <source>
        <dbReference type="Proteomes" id="UP000004474"/>
    </source>
</evidence>
<feature type="compositionally biased region" description="Basic residues" evidence="1">
    <location>
        <begin position="189"/>
        <end position="200"/>
    </location>
</feature>
<dbReference type="Proteomes" id="UP000004474">
    <property type="component" value="Unassembled WGS sequence"/>
</dbReference>
<reference evidence="2 3" key="1">
    <citation type="journal article" date="2012" name="J. Bacteriol.">
        <title>Genome Sequence of Janibacter hoylei MTCC8307, Isolated from the Stratospheric Air.</title>
        <authorList>
            <person name="Pawar S.P."/>
            <person name="Dhotre D.P."/>
            <person name="Shetty S.A."/>
            <person name="Chowdhury S.P."/>
            <person name="Chaudhari B.L."/>
            <person name="Shouche Y.S."/>
        </authorList>
    </citation>
    <scope>NUCLEOTIDE SEQUENCE [LARGE SCALE GENOMIC DNA]</scope>
    <source>
        <strain evidence="2 3">PVAS-1</strain>
    </source>
</reference>
<feature type="region of interest" description="Disordered" evidence="1">
    <location>
        <begin position="1"/>
        <end position="30"/>
    </location>
</feature>
<evidence type="ECO:0000256" key="1">
    <source>
        <dbReference type="SAM" id="MobiDB-lite"/>
    </source>
</evidence>
<proteinExistence type="predicted"/>
<accession>K1EAQ8</accession>
<dbReference type="EMBL" id="ALWX01000005">
    <property type="protein sequence ID" value="EKA62522.1"/>
    <property type="molecule type" value="Genomic_DNA"/>
</dbReference>
<dbReference type="AlphaFoldDB" id="K1EAQ8"/>
<protein>
    <submittedName>
        <fullName evidence="2">Uncharacterized protein</fullName>
    </submittedName>
</protein>
<dbReference type="PATRIC" id="fig|1210046.3.peg.307"/>
<gene>
    <name evidence="2" type="ORF">B277_01554</name>
</gene>
<comment type="caution">
    <text evidence="2">The sequence shown here is derived from an EMBL/GenBank/DDBJ whole genome shotgun (WGS) entry which is preliminary data.</text>
</comment>
<feature type="region of interest" description="Disordered" evidence="1">
    <location>
        <begin position="113"/>
        <end position="200"/>
    </location>
</feature>
<feature type="compositionally biased region" description="Basic and acidic residues" evidence="1">
    <location>
        <begin position="117"/>
        <end position="170"/>
    </location>
</feature>
<sequence>MPASSSQRRGGRPPAVGSHRRPRRLDRGCGLPRGLPLRSLTCPLLRDDRLVGRGPVVGIAVVGICLRGGDSPVDGTDQRREALALLGRRPPVDAQLVAGRVDVDLLGGQLLPGLTQHRHEERSGAQEPPDADRRRVERRVGAALDDHPGEHRQRGGQHEHEHEAHDETGHLGDPPQETARRPTDALRALRLRPGHGQRTL</sequence>